<feature type="transmembrane region" description="Helical" evidence="7">
    <location>
        <begin position="308"/>
        <end position="330"/>
    </location>
</feature>
<dbReference type="GO" id="GO:0022857">
    <property type="term" value="F:transmembrane transporter activity"/>
    <property type="evidence" value="ECO:0007669"/>
    <property type="project" value="TreeGrafter"/>
</dbReference>
<gene>
    <name evidence="10" type="ORF">FNX44_013330</name>
    <name evidence="9" type="ORF">H3147_12050</name>
</gene>
<dbReference type="OrthoDB" id="9780560at2"/>
<dbReference type="AlphaFoldDB" id="A0A5P0YRE0"/>
<reference evidence="10 11" key="1">
    <citation type="submission" date="2019-10" db="EMBL/GenBank/DDBJ databases">
        <title>Streptomyces sp. nov., a novel actinobacterium isolated from alkaline environment.</title>
        <authorList>
            <person name="Golinska P."/>
        </authorList>
    </citation>
    <scope>NUCLEOTIDE SEQUENCE [LARGE SCALE GENOMIC DNA]</scope>
    <source>
        <strain evidence="10 11">OF1</strain>
    </source>
</reference>
<keyword evidence="4 7" id="KW-1133">Transmembrane helix</keyword>
<evidence type="ECO:0000313" key="9">
    <source>
        <dbReference type="EMBL" id="MBB1259559.1"/>
    </source>
</evidence>
<evidence type="ECO:0000313" key="12">
    <source>
        <dbReference type="Proteomes" id="UP000517765"/>
    </source>
</evidence>
<feature type="transmembrane region" description="Helical" evidence="7">
    <location>
        <begin position="488"/>
        <end position="507"/>
    </location>
</feature>
<dbReference type="Pfam" id="PF02687">
    <property type="entry name" value="FtsX"/>
    <property type="match status" value="2"/>
</dbReference>
<dbReference type="GO" id="GO:0005886">
    <property type="term" value="C:plasma membrane"/>
    <property type="evidence" value="ECO:0007669"/>
    <property type="project" value="UniProtKB-SubCell"/>
</dbReference>
<evidence type="ECO:0000256" key="6">
    <source>
        <dbReference type="ARBA" id="ARBA00038076"/>
    </source>
</evidence>
<evidence type="ECO:0000259" key="8">
    <source>
        <dbReference type="Pfam" id="PF02687"/>
    </source>
</evidence>
<name>A0A5P0YRE0_9ACTN</name>
<evidence type="ECO:0000256" key="2">
    <source>
        <dbReference type="ARBA" id="ARBA00022475"/>
    </source>
</evidence>
<dbReference type="Proteomes" id="UP000517765">
    <property type="component" value="Unassembled WGS sequence"/>
</dbReference>
<evidence type="ECO:0000256" key="3">
    <source>
        <dbReference type="ARBA" id="ARBA00022692"/>
    </source>
</evidence>
<feature type="transmembrane region" description="Helical" evidence="7">
    <location>
        <begin position="407"/>
        <end position="423"/>
    </location>
</feature>
<accession>A0A5P0YRE0</accession>
<keyword evidence="5 7" id="KW-0472">Membrane</keyword>
<dbReference type="EMBL" id="JABJXA010000057">
    <property type="protein sequence ID" value="MBB1259559.1"/>
    <property type="molecule type" value="Genomic_DNA"/>
</dbReference>
<keyword evidence="11" id="KW-1185">Reference proteome</keyword>
<comment type="subcellular location">
    <subcellularLocation>
        <location evidence="1">Cell membrane</location>
        <topology evidence="1">Multi-pass membrane protein</topology>
    </subcellularLocation>
</comment>
<feature type="transmembrane region" description="Helical" evidence="7">
    <location>
        <begin position="712"/>
        <end position="737"/>
    </location>
</feature>
<reference evidence="9" key="3">
    <citation type="journal article" name="Syst. Appl. Microbiol.">
        <title>Streptomyces alkaliterrae sp. nov., isolated from an alkaline soil, and emended descriptions of Streptomyces alkaliphilus, Streptomyces calidiresistens and Streptomyces durbertensis.</title>
        <authorList>
            <person name="Swiecimska M."/>
            <person name="Golinska P."/>
            <person name="Nouioui I."/>
            <person name="Wypij M."/>
            <person name="Rai M."/>
            <person name="Sangal V."/>
            <person name="Goodfellow M."/>
        </authorList>
    </citation>
    <scope>NUCLEOTIDE SEQUENCE</scope>
    <source>
        <strain evidence="9">OF8</strain>
    </source>
</reference>
<feature type="transmembrane region" description="Helical" evidence="7">
    <location>
        <begin position="350"/>
        <end position="376"/>
    </location>
</feature>
<comment type="similarity">
    <text evidence="6">Belongs to the ABC-4 integral membrane protein family.</text>
</comment>
<feature type="domain" description="ABC3 transporter permease C-terminal" evidence="8">
    <location>
        <begin position="716"/>
        <end position="828"/>
    </location>
</feature>
<feature type="domain" description="ABC3 transporter permease C-terminal" evidence="8">
    <location>
        <begin position="267"/>
        <end position="386"/>
    </location>
</feature>
<comment type="caution">
    <text evidence="10">The sequence shown here is derived from an EMBL/GenBank/DDBJ whole genome shotgun (WGS) entry which is preliminary data.</text>
</comment>
<feature type="transmembrane region" description="Helical" evidence="7">
    <location>
        <begin position="799"/>
        <end position="819"/>
    </location>
</feature>
<evidence type="ECO:0000256" key="1">
    <source>
        <dbReference type="ARBA" id="ARBA00004651"/>
    </source>
</evidence>
<dbReference type="PANTHER" id="PTHR30572:SF4">
    <property type="entry name" value="ABC TRANSPORTER PERMEASE YTRF"/>
    <property type="match status" value="1"/>
</dbReference>
<feature type="transmembrane region" description="Helical" evidence="7">
    <location>
        <begin position="765"/>
        <end position="787"/>
    </location>
</feature>
<evidence type="ECO:0000256" key="7">
    <source>
        <dbReference type="SAM" id="Phobius"/>
    </source>
</evidence>
<reference evidence="12" key="2">
    <citation type="submission" date="2020-05" db="EMBL/GenBank/DDBJ databases">
        <title>Classification of alakaliphilic streptomycetes isolated from an alkaline soil next to Lonar Crater, India and a proposal for the recognition of Streptomyces alkaliterrae sp. nov.</title>
        <authorList>
            <person name="Golinska P."/>
        </authorList>
    </citation>
    <scope>NUCLEOTIDE SEQUENCE [LARGE SCALE GENOMIC DNA]</scope>
    <source>
        <strain evidence="12">OF8</strain>
    </source>
</reference>
<dbReference type="Proteomes" id="UP000320857">
    <property type="component" value="Unassembled WGS sequence"/>
</dbReference>
<dbReference type="EMBL" id="VJYK02000118">
    <property type="protein sequence ID" value="MQS02835.1"/>
    <property type="molecule type" value="Genomic_DNA"/>
</dbReference>
<proteinExistence type="inferred from homology"/>
<sequence length="838" mass="84819">MFRTAARSVFTHRRRLLLPALAVLLGVAFTVGSLVHADSTAARLAQAHAAAEPDTSVAVRADAGFQDVPPPLDDALLDRLRRVPGVVSARGTVEGAAFLVGADGSLVGPTTAAVGVNLSPSADGADPRYPLLAGRGPRTSAEVAIDRRAADRAGLTVGDRARIVVRGEMRSFRLVGVVGGEDPRPLVGGTLAVFDDATARRLLAPAPGHNTAVSLTAARGLSPDELAGRTAAALPAGLEAVPRDRLEAEAAHAAEQGSLKLTTLLLLFAAVTLLVATFLVANTFTMLSAARAREHALLRAVGATRGHVLRLVLAEATLVGGLAALPGYLLGLGAARVLGTLFAVSEGPPAPLVLTPVPPLVALAVGAGVSAISAWVPARRAAAVSPVAALREGLPPSSASLRRRHRAGAAVTALGAALLLLSADSEDLGLVTLAATVLMWGLVLLTPAFALGFTRLARPVAGLLAGVRGRLAVANAGRDPRRTAATSATLMIGLSLISAAGVGAATLSEAAGRQASDAMVSDLRVTPVPGARVAPGTGARLARLPDAAAVTEVIPGYLELDDGGWLSTAAVTPGRIVHVADVAVREGSLGALGPNEIAVTRSDAAARGWRLGTVVRGRFEETGRHARLRVVALYDGPTGLAPALLSPEALGSGSDASAQPAAESVLLAAQPGRTDALRRSVSAALDNPALVVQDRAAVGREAAEAFRPFLNIVYALLSVAVLIGALGVVNTMAMAVFERRREIGLLRAVGLDRSGVGTVLRLESVLVSLLGSASGVLAGTAIGVVAVGGQQGAELVVPWASLCLFFGAAVVVGVLAAAWPARQAAAIPLLDAVRADHG</sequence>
<keyword evidence="3 7" id="KW-0812">Transmembrane</keyword>
<protein>
    <submittedName>
        <fullName evidence="9">ABC transporter permease</fullName>
    </submittedName>
    <submittedName>
        <fullName evidence="10">FtsX-like permease family protein</fullName>
    </submittedName>
</protein>
<dbReference type="InterPro" id="IPR050250">
    <property type="entry name" value="Macrolide_Exporter_MacB"/>
</dbReference>
<organism evidence="10 11">
    <name type="scientific">Streptomyces alkaliterrae</name>
    <dbReference type="NCBI Taxonomy" id="2213162"/>
    <lineage>
        <taxon>Bacteria</taxon>
        <taxon>Bacillati</taxon>
        <taxon>Actinomycetota</taxon>
        <taxon>Actinomycetes</taxon>
        <taxon>Kitasatosporales</taxon>
        <taxon>Streptomycetaceae</taxon>
        <taxon>Streptomyces</taxon>
    </lineage>
</organism>
<dbReference type="RefSeq" id="WP_143648301.1">
    <property type="nucleotide sequence ID" value="NZ_JABJXA010000057.1"/>
</dbReference>
<evidence type="ECO:0000256" key="4">
    <source>
        <dbReference type="ARBA" id="ARBA00022989"/>
    </source>
</evidence>
<evidence type="ECO:0000313" key="10">
    <source>
        <dbReference type="EMBL" id="MQS02835.1"/>
    </source>
</evidence>
<feature type="transmembrane region" description="Helical" evidence="7">
    <location>
        <begin position="429"/>
        <end position="453"/>
    </location>
</feature>
<dbReference type="InterPro" id="IPR003838">
    <property type="entry name" value="ABC3_permease_C"/>
</dbReference>
<feature type="transmembrane region" description="Helical" evidence="7">
    <location>
        <begin position="264"/>
        <end position="287"/>
    </location>
</feature>
<keyword evidence="2" id="KW-1003">Cell membrane</keyword>
<evidence type="ECO:0000256" key="5">
    <source>
        <dbReference type="ARBA" id="ARBA00023136"/>
    </source>
</evidence>
<evidence type="ECO:0000313" key="11">
    <source>
        <dbReference type="Proteomes" id="UP000320857"/>
    </source>
</evidence>
<dbReference type="PANTHER" id="PTHR30572">
    <property type="entry name" value="MEMBRANE COMPONENT OF TRANSPORTER-RELATED"/>
    <property type="match status" value="1"/>
</dbReference>